<sequence length="57" mass="7190">MYPLFRSINAYLVRWARKKYKRLRALRNVQSWWLAVVKRDRKLFAHWAWMPHFWLAG</sequence>
<dbReference type="AlphaFoldDB" id="A0A0S4R0X6"/>
<protein>
    <recommendedName>
        <fullName evidence="3">RNA-directed DNA polymerase</fullName>
    </recommendedName>
</protein>
<reference evidence="2" key="1">
    <citation type="submission" date="2015-11" db="EMBL/GenBank/DDBJ databases">
        <authorList>
            <person name="Varghese N."/>
        </authorList>
    </citation>
    <scope>NUCLEOTIDE SEQUENCE [LARGE SCALE GENOMIC DNA]</scope>
    <source>
        <strain evidence="2">DSM 45899</strain>
    </source>
</reference>
<evidence type="ECO:0000313" key="2">
    <source>
        <dbReference type="Proteomes" id="UP000198802"/>
    </source>
</evidence>
<gene>
    <name evidence="1" type="ORF">Ga0074812_15414</name>
</gene>
<dbReference type="EMBL" id="FAOZ01000054">
    <property type="protein sequence ID" value="CUU61055.1"/>
    <property type="molecule type" value="Genomic_DNA"/>
</dbReference>
<accession>A0A0S4R0X6</accession>
<name>A0A0S4R0X6_9ACTN</name>
<organism evidence="1 2">
    <name type="scientific">Parafrankia irregularis</name>
    <dbReference type="NCBI Taxonomy" id="795642"/>
    <lineage>
        <taxon>Bacteria</taxon>
        <taxon>Bacillati</taxon>
        <taxon>Actinomycetota</taxon>
        <taxon>Actinomycetes</taxon>
        <taxon>Frankiales</taxon>
        <taxon>Frankiaceae</taxon>
        <taxon>Parafrankia</taxon>
    </lineage>
</organism>
<dbReference type="Proteomes" id="UP000198802">
    <property type="component" value="Unassembled WGS sequence"/>
</dbReference>
<proteinExistence type="predicted"/>
<evidence type="ECO:0008006" key="3">
    <source>
        <dbReference type="Google" id="ProtNLM"/>
    </source>
</evidence>
<keyword evidence="2" id="KW-1185">Reference proteome</keyword>
<evidence type="ECO:0000313" key="1">
    <source>
        <dbReference type="EMBL" id="CUU61055.1"/>
    </source>
</evidence>